<protein>
    <submittedName>
        <fullName evidence="2">Uncharacterized protein</fullName>
    </submittedName>
</protein>
<reference evidence="2" key="1">
    <citation type="submission" date="2020-01" db="EMBL/GenBank/DDBJ databases">
        <title>The Celery Genome Sequence Reveals Sequential Paleo-tetraploidization, Resistance Gene Elimination, Karyotype Evolution, and Functional Innovation in Apiales.</title>
        <authorList>
            <person name="Song X."/>
        </authorList>
    </citation>
    <scope>NUCLEOTIDE SEQUENCE</scope>
    <source>
        <tissue evidence="2">Leaf</tissue>
    </source>
</reference>
<gene>
    <name evidence="2" type="ORF">AG4045_023790</name>
</gene>
<organism evidence="2 3">
    <name type="scientific">Apium graveolens</name>
    <name type="common">Celery</name>
    <dbReference type="NCBI Taxonomy" id="4045"/>
    <lineage>
        <taxon>Eukaryota</taxon>
        <taxon>Viridiplantae</taxon>
        <taxon>Streptophyta</taxon>
        <taxon>Embryophyta</taxon>
        <taxon>Tracheophyta</taxon>
        <taxon>Spermatophyta</taxon>
        <taxon>Magnoliopsida</taxon>
        <taxon>eudicotyledons</taxon>
        <taxon>Gunneridae</taxon>
        <taxon>Pentapetalae</taxon>
        <taxon>asterids</taxon>
        <taxon>campanulids</taxon>
        <taxon>Apiales</taxon>
        <taxon>Apiaceae</taxon>
        <taxon>Apioideae</taxon>
        <taxon>apioid superclade</taxon>
        <taxon>Apieae</taxon>
        <taxon>Apium</taxon>
    </lineage>
</organism>
<proteinExistence type="predicted"/>
<evidence type="ECO:0000256" key="1">
    <source>
        <dbReference type="SAM" id="MobiDB-lite"/>
    </source>
</evidence>
<keyword evidence="3" id="KW-1185">Reference proteome</keyword>
<evidence type="ECO:0000313" key="2">
    <source>
        <dbReference type="EMBL" id="KAF1001910.1"/>
    </source>
</evidence>
<dbReference type="AlphaFoldDB" id="A0A6L5B8M3"/>
<feature type="compositionally biased region" description="Polar residues" evidence="1">
    <location>
        <begin position="9"/>
        <end position="19"/>
    </location>
</feature>
<sequence>HKEKRGFSSVLQKCDTQNTHRAHTQTTHHEKSFIKTHKLNQTLFLSSLQKSLNSKPHKSQLPLKP</sequence>
<dbReference type="Proteomes" id="UP000593563">
    <property type="component" value="Unassembled WGS sequence"/>
</dbReference>
<dbReference type="EMBL" id="WRXP01002084">
    <property type="protein sequence ID" value="KAF1001910.1"/>
    <property type="molecule type" value="Genomic_DNA"/>
</dbReference>
<comment type="caution">
    <text evidence="2">The sequence shown here is derived from an EMBL/GenBank/DDBJ whole genome shotgun (WGS) entry which is preliminary data.</text>
</comment>
<accession>A0A6L5B8M3</accession>
<name>A0A6L5B8M3_APIGR</name>
<feature type="region of interest" description="Disordered" evidence="1">
    <location>
        <begin position="1"/>
        <end position="34"/>
    </location>
</feature>
<evidence type="ECO:0000313" key="3">
    <source>
        <dbReference type="Proteomes" id="UP000593563"/>
    </source>
</evidence>
<feature type="non-terminal residue" evidence="2">
    <location>
        <position position="1"/>
    </location>
</feature>